<evidence type="ECO:0000256" key="7">
    <source>
        <dbReference type="ARBA" id="ARBA00023146"/>
    </source>
</evidence>
<comment type="caution">
    <text evidence="9">Lacks conserved residue(s) required for the propagation of feature annotation.</text>
</comment>
<dbReference type="Pfam" id="PF09334">
    <property type="entry name" value="tRNA-synt_1g"/>
    <property type="match status" value="1"/>
</dbReference>
<keyword evidence="16" id="KW-1185">Reference proteome</keyword>
<dbReference type="InterPro" id="IPR001412">
    <property type="entry name" value="aa-tRNA-synth_I_CS"/>
</dbReference>
<evidence type="ECO:0000259" key="14">
    <source>
        <dbReference type="Pfam" id="PF13603"/>
    </source>
</evidence>
<evidence type="ECO:0000256" key="10">
    <source>
        <dbReference type="RuleBase" id="RU363035"/>
    </source>
</evidence>
<accession>A0A1M4V7Y8</accession>
<evidence type="ECO:0000256" key="5">
    <source>
        <dbReference type="ARBA" id="ARBA00022840"/>
    </source>
</evidence>
<dbReference type="PRINTS" id="PR00985">
    <property type="entry name" value="TRNASYNTHLEU"/>
</dbReference>
<feature type="short sequence motif" description="'KMSKS' region" evidence="9">
    <location>
        <begin position="580"/>
        <end position="584"/>
    </location>
</feature>
<keyword evidence="4 9" id="KW-0547">Nucleotide-binding</keyword>
<comment type="catalytic activity">
    <reaction evidence="8 9">
        <text>tRNA(Leu) + L-leucine + ATP = L-leucyl-tRNA(Leu) + AMP + diphosphate</text>
        <dbReference type="Rhea" id="RHEA:11688"/>
        <dbReference type="Rhea" id="RHEA-COMP:9613"/>
        <dbReference type="Rhea" id="RHEA-COMP:9622"/>
        <dbReference type="ChEBI" id="CHEBI:30616"/>
        <dbReference type="ChEBI" id="CHEBI:33019"/>
        <dbReference type="ChEBI" id="CHEBI:57427"/>
        <dbReference type="ChEBI" id="CHEBI:78442"/>
        <dbReference type="ChEBI" id="CHEBI:78494"/>
        <dbReference type="ChEBI" id="CHEBI:456215"/>
        <dbReference type="EC" id="6.1.1.4"/>
    </reaction>
</comment>
<evidence type="ECO:0000256" key="8">
    <source>
        <dbReference type="ARBA" id="ARBA00047469"/>
    </source>
</evidence>
<dbReference type="GO" id="GO:0006429">
    <property type="term" value="P:leucyl-tRNA aminoacylation"/>
    <property type="evidence" value="ECO:0007669"/>
    <property type="project" value="UniProtKB-UniRule"/>
</dbReference>
<dbReference type="InterPro" id="IPR025709">
    <property type="entry name" value="Leu_tRNA-synth_edit"/>
</dbReference>
<feature type="domain" description="Methionyl/Valyl/Leucyl/Isoleucyl-tRNA synthetase anticodon-binding" evidence="12">
    <location>
        <begin position="661"/>
        <end position="783"/>
    </location>
</feature>
<dbReference type="PANTHER" id="PTHR43740">
    <property type="entry name" value="LEUCYL-TRNA SYNTHETASE"/>
    <property type="match status" value="1"/>
</dbReference>
<feature type="domain" description="Methionyl/Leucyl tRNA synthetase" evidence="13">
    <location>
        <begin position="36"/>
        <end position="183"/>
    </location>
</feature>
<evidence type="ECO:0000256" key="9">
    <source>
        <dbReference type="HAMAP-Rule" id="MF_00049"/>
    </source>
</evidence>
<dbReference type="FunFam" id="3.10.20.590:FF:000001">
    <property type="entry name" value="Leucine--tRNA ligase"/>
    <property type="match status" value="1"/>
</dbReference>
<dbReference type="GO" id="GO:0002161">
    <property type="term" value="F:aminoacyl-tRNA deacylase activity"/>
    <property type="evidence" value="ECO:0007669"/>
    <property type="project" value="InterPro"/>
</dbReference>
<dbReference type="FunFam" id="3.40.50.620:FF:000100">
    <property type="entry name" value="probable leucine--tRNA ligase, mitochondrial"/>
    <property type="match status" value="1"/>
</dbReference>
<evidence type="ECO:0000256" key="2">
    <source>
        <dbReference type="ARBA" id="ARBA00022490"/>
    </source>
</evidence>
<dbReference type="FunFam" id="3.40.50.620:FF:000003">
    <property type="entry name" value="Leucine--tRNA ligase"/>
    <property type="match status" value="1"/>
</dbReference>
<keyword evidence="7 9" id="KW-0030">Aminoacyl-tRNA synthetase</keyword>
<dbReference type="RefSeq" id="WP_073153523.1">
    <property type="nucleotide sequence ID" value="NZ_FQVL01000002.1"/>
</dbReference>
<evidence type="ECO:0000256" key="3">
    <source>
        <dbReference type="ARBA" id="ARBA00022598"/>
    </source>
</evidence>
<dbReference type="EMBL" id="FQVL01000002">
    <property type="protein sequence ID" value="SHE65042.1"/>
    <property type="molecule type" value="Genomic_DNA"/>
</dbReference>
<dbReference type="InterPro" id="IPR015413">
    <property type="entry name" value="Methionyl/Leucyl_tRNA_Synth"/>
</dbReference>
<feature type="domain" description="Aminoacyl-tRNA synthetase class Ia" evidence="11">
    <location>
        <begin position="419"/>
        <end position="619"/>
    </location>
</feature>
<name>A0A1M4V7Y8_9BACL</name>
<evidence type="ECO:0000256" key="6">
    <source>
        <dbReference type="ARBA" id="ARBA00022917"/>
    </source>
</evidence>
<dbReference type="InterPro" id="IPR002300">
    <property type="entry name" value="aa-tRNA-synth_Ia"/>
</dbReference>
<dbReference type="GO" id="GO:0005829">
    <property type="term" value="C:cytosol"/>
    <property type="evidence" value="ECO:0007669"/>
    <property type="project" value="TreeGrafter"/>
</dbReference>
<evidence type="ECO:0000256" key="4">
    <source>
        <dbReference type="ARBA" id="ARBA00022741"/>
    </source>
</evidence>
<dbReference type="PANTHER" id="PTHR43740:SF2">
    <property type="entry name" value="LEUCINE--TRNA LIGASE, MITOCHONDRIAL"/>
    <property type="match status" value="1"/>
</dbReference>
<dbReference type="CDD" id="cd00812">
    <property type="entry name" value="LeuRS_core"/>
    <property type="match status" value="1"/>
</dbReference>
<dbReference type="NCBIfam" id="TIGR00396">
    <property type="entry name" value="leuS_bact"/>
    <property type="match status" value="1"/>
</dbReference>
<keyword evidence="5 9" id="KW-0067">ATP-binding</keyword>
<sequence>MKEYNPNDIEPKWQSIWADKQLYKSSSNPNKPKYYVLEQFPYPSGEGLHMGHARVYTIGDVVSRFWRMNGRSVLYPMGADAFGLPAENAAIQRGVNPRDWTLKNMERIKEEQSLMGMSYDWDRYIGTCLPEYYHFNQWIFLLFYERGLAYRKKASVNWCPNCNTVLANEQVIDGLCWRCDTEVTKKELEQWFLRITDYAERLLEGLDQLPKWPERVKAMQRNWIGKSTGADVTFALPEINEEITVFTTRPDTLYGVTYLVLAPEHPLVIKLIKGQKQEQTILDFVEQMKKATEVERTAENVDKIGYPTGLYAIHPLTKEKVPIWVGNYVLMDYGTGAVMGVPAHDERDFQFAKKYQLPIKQVIQQPEPTEGQLTAAYTGEGPLIHSAAFDGISNRKAIQAIAKHLEEVGKGGETTQYRLRDWLISRQRYWGTPIPIIYCDHCGVVPVPKEDLPVYLPEDVVFDGKQNPLTTSESFVHTTCPQCGNQDARRETDTMDTFIDSSWYYLRYIDPHNHEKPFDSDLVNQWLPIDEYVGGIEHAILHLLYSRFFTKVLYDAGLVNFEEPFTSLLSQGMVLKNGAKMSKSKGNVVSIIEASNTYGADAARLFMLFTAPPERDVEWGDSSNVEGSARFLKRVWRLIHDHHGLFEGEELDHAPLDDVAKELRQRLHQTIKKVTAEIGERNHFNTAVSAIMELVNEIANYPAESHRGVLKDALETLIILLAPFVPHITEELWQLTGHPKSIHLQPWPAYNEQFLKNDTIELVIQVNGKVRGKITVPIDLSKEEIESQALAHERIQELIKDKEIVKVIVVPARLINIVVKA</sequence>
<evidence type="ECO:0000313" key="16">
    <source>
        <dbReference type="Proteomes" id="UP000184476"/>
    </source>
</evidence>
<evidence type="ECO:0000313" key="15">
    <source>
        <dbReference type="EMBL" id="SHE65042.1"/>
    </source>
</evidence>
<dbReference type="InterPro" id="IPR002302">
    <property type="entry name" value="Leu-tRNA-ligase"/>
</dbReference>
<feature type="domain" description="Leucyl-tRNA synthetase editing" evidence="14">
    <location>
        <begin position="221"/>
        <end position="406"/>
    </location>
</feature>
<dbReference type="GO" id="GO:0004823">
    <property type="term" value="F:leucine-tRNA ligase activity"/>
    <property type="evidence" value="ECO:0007669"/>
    <property type="project" value="UniProtKB-UniRule"/>
</dbReference>
<dbReference type="PROSITE" id="PS00178">
    <property type="entry name" value="AA_TRNA_LIGASE_I"/>
    <property type="match status" value="1"/>
</dbReference>
<evidence type="ECO:0000259" key="11">
    <source>
        <dbReference type="Pfam" id="PF00133"/>
    </source>
</evidence>
<dbReference type="Gene3D" id="3.10.20.590">
    <property type="match status" value="1"/>
</dbReference>
<dbReference type="Pfam" id="PF00133">
    <property type="entry name" value="tRNA-synt_1"/>
    <property type="match status" value="1"/>
</dbReference>
<evidence type="ECO:0000256" key="1">
    <source>
        <dbReference type="ARBA" id="ARBA00005594"/>
    </source>
</evidence>
<dbReference type="Gene3D" id="3.90.740.10">
    <property type="entry name" value="Valyl/Leucyl/Isoleucyl-tRNA synthetase, editing domain"/>
    <property type="match status" value="1"/>
</dbReference>
<reference evidence="15 16" key="1">
    <citation type="submission" date="2016-11" db="EMBL/GenBank/DDBJ databases">
        <authorList>
            <person name="Jaros S."/>
            <person name="Januszkiewicz K."/>
            <person name="Wedrychowicz H."/>
        </authorList>
    </citation>
    <scope>NUCLEOTIDE SEQUENCE [LARGE SCALE GENOMIC DNA]</scope>
    <source>
        <strain evidence="15 16">DSM 44666</strain>
    </source>
</reference>
<feature type="binding site" evidence="9">
    <location>
        <position position="583"/>
    </location>
    <ligand>
        <name>ATP</name>
        <dbReference type="ChEBI" id="CHEBI:30616"/>
    </ligand>
</feature>
<dbReference type="InterPro" id="IPR009008">
    <property type="entry name" value="Val/Leu/Ile-tRNA-synth_edit"/>
</dbReference>
<dbReference type="InterPro" id="IPR014729">
    <property type="entry name" value="Rossmann-like_a/b/a_fold"/>
</dbReference>
<comment type="similarity">
    <text evidence="1 9 10">Belongs to the class-I aminoacyl-tRNA synthetase family.</text>
</comment>
<keyword evidence="3 9" id="KW-0436">Ligase</keyword>
<dbReference type="AlphaFoldDB" id="A0A1M4V7Y8"/>
<protein>
    <recommendedName>
        <fullName evidence="9">Leucine--tRNA ligase</fullName>
        <ecNumber evidence="9">6.1.1.4</ecNumber>
    </recommendedName>
    <alternativeName>
        <fullName evidence="9">Leucyl-tRNA synthetase</fullName>
        <shortName evidence="9">LeuRS</shortName>
    </alternativeName>
</protein>
<keyword evidence="6 9" id="KW-0648">Protein biosynthesis</keyword>
<keyword evidence="2 9" id="KW-0963">Cytoplasm</keyword>
<dbReference type="Pfam" id="PF08264">
    <property type="entry name" value="Anticodon_1"/>
    <property type="match status" value="1"/>
</dbReference>
<dbReference type="SUPFAM" id="SSF50677">
    <property type="entry name" value="ValRS/IleRS/LeuRS editing domain"/>
    <property type="match status" value="1"/>
</dbReference>
<evidence type="ECO:0000259" key="13">
    <source>
        <dbReference type="Pfam" id="PF09334"/>
    </source>
</evidence>
<dbReference type="InterPro" id="IPR009080">
    <property type="entry name" value="tRNAsynth_Ia_anticodon-bd"/>
</dbReference>
<dbReference type="FunFam" id="1.10.730.10:FF:000011">
    <property type="entry name" value="Leucine--tRNA ligase chloroplastic/mitochondrial"/>
    <property type="match status" value="1"/>
</dbReference>
<dbReference type="InterPro" id="IPR013155">
    <property type="entry name" value="M/V/L/I-tRNA-synth_anticd-bd"/>
</dbReference>
<organism evidence="15 16">
    <name type="scientific">Seinonella peptonophila</name>
    <dbReference type="NCBI Taxonomy" id="112248"/>
    <lineage>
        <taxon>Bacteria</taxon>
        <taxon>Bacillati</taxon>
        <taxon>Bacillota</taxon>
        <taxon>Bacilli</taxon>
        <taxon>Bacillales</taxon>
        <taxon>Thermoactinomycetaceae</taxon>
        <taxon>Seinonella</taxon>
    </lineage>
</organism>
<dbReference type="Gene3D" id="3.40.50.620">
    <property type="entry name" value="HUPs"/>
    <property type="match status" value="2"/>
</dbReference>
<dbReference type="CDD" id="cd07958">
    <property type="entry name" value="Anticodon_Ia_Leu_BEm"/>
    <property type="match status" value="1"/>
</dbReference>
<dbReference type="SUPFAM" id="SSF47323">
    <property type="entry name" value="Anticodon-binding domain of a subclass of class I aminoacyl-tRNA synthetases"/>
    <property type="match status" value="1"/>
</dbReference>
<dbReference type="EC" id="6.1.1.4" evidence="9"/>
<dbReference type="GO" id="GO:0005524">
    <property type="term" value="F:ATP binding"/>
    <property type="evidence" value="ECO:0007669"/>
    <property type="project" value="UniProtKB-UniRule"/>
</dbReference>
<dbReference type="Proteomes" id="UP000184476">
    <property type="component" value="Unassembled WGS sequence"/>
</dbReference>
<gene>
    <name evidence="9" type="primary">leuS</name>
    <name evidence="15" type="ORF">SAMN05444392_102219</name>
</gene>
<evidence type="ECO:0000259" key="12">
    <source>
        <dbReference type="Pfam" id="PF08264"/>
    </source>
</evidence>
<dbReference type="Gene3D" id="1.10.730.10">
    <property type="entry name" value="Isoleucyl-tRNA Synthetase, Domain 1"/>
    <property type="match status" value="1"/>
</dbReference>
<dbReference type="STRING" id="112248.SAMN05444392_102219"/>
<proteinExistence type="inferred from homology"/>
<comment type="subcellular location">
    <subcellularLocation>
        <location evidence="9">Cytoplasm</location>
    </subcellularLocation>
</comment>
<dbReference type="HAMAP" id="MF_00049_B">
    <property type="entry name" value="Leu_tRNA_synth_B"/>
    <property type="match status" value="1"/>
</dbReference>
<dbReference type="Pfam" id="PF13603">
    <property type="entry name" value="tRNA-synt_1_2"/>
    <property type="match status" value="1"/>
</dbReference>
<dbReference type="SUPFAM" id="SSF52374">
    <property type="entry name" value="Nucleotidylyl transferase"/>
    <property type="match status" value="1"/>
</dbReference>